<dbReference type="Pfam" id="PF00400">
    <property type="entry name" value="WD40"/>
    <property type="match status" value="3"/>
</dbReference>
<dbReference type="Proteomes" id="UP000735302">
    <property type="component" value="Unassembled WGS sequence"/>
</dbReference>
<feature type="region of interest" description="Disordered" evidence="4">
    <location>
        <begin position="105"/>
        <end position="143"/>
    </location>
</feature>
<keyword evidence="1 3" id="KW-0853">WD repeat</keyword>
<protein>
    <submittedName>
        <fullName evidence="6">F-box/WD repeat-containing protein 7</fullName>
    </submittedName>
</protein>
<feature type="region of interest" description="Disordered" evidence="4">
    <location>
        <begin position="260"/>
        <end position="297"/>
    </location>
</feature>
<feature type="repeat" description="WD" evidence="3">
    <location>
        <begin position="855"/>
        <end position="894"/>
    </location>
</feature>
<dbReference type="EMBL" id="BLXT01003731">
    <property type="protein sequence ID" value="GFO03861.1"/>
    <property type="molecule type" value="Genomic_DNA"/>
</dbReference>
<dbReference type="GO" id="GO:0046540">
    <property type="term" value="C:U4/U6 x U5 tri-snRNP complex"/>
    <property type="evidence" value="ECO:0007669"/>
    <property type="project" value="TreeGrafter"/>
</dbReference>
<dbReference type="PANTHER" id="PTHR19846">
    <property type="entry name" value="WD40 REPEAT PROTEIN"/>
    <property type="match status" value="1"/>
</dbReference>
<dbReference type="InterPro" id="IPR019775">
    <property type="entry name" value="WD40_repeat_CS"/>
</dbReference>
<feature type="compositionally biased region" description="Polar residues" evidence="4">
    <location>
        <begin position="770"/>
        <end position="787"/>
    </location>
</feature>
<evidence type="ECO:0000256" key="1">
    <source>
        <dbReference type="ARBA" id="ARBA00022574"/>
    </source>
</evidence>
<evidence type="ECO:0000256" key="3">
    <source>
        <dbReference type="PROSITE-ProRule" id="PRU00221"/>
    </source>
</evidence>
<dbReference type="InterPro" id="IPR001810">
    <property type="entry name" value="F-box_dom"/>
</dbReference>
<dbReference type="SUPFAM" id="SSF81383">
    <property type="entry name" value="F-box domain"/>
    <property type="match status" value="1"/>
</dbReference>
<dbReference type="PROSITE" id="PS00678">
    <property type="entry name" value="WD_REPEATS_1"/>
    <property type="match status" value="1"/>
</dbReference>
<dbReference type="InterPro" id="IPR001680">
    <property type="entry name" value="WD40_rpt"/>
</dbReference>
<dbReference type="PANTHER" id="PTHR19846:SF6">
    <property type="entry name" value="F-BOX DOMAIN-CONTAINING PROTEIN"/>
    <property type="match status" value="1"/>
</dbReference>
<name>A0AAV4A6G3_9GAST</name>
<dbReference type="PROSITE" id="PS50181">
    <property type="entry name" value="FBOX"/>
    <property type="match status" value="1"/>
</dbReference>
<dbReference type="Pfam" id="PF12937">
    <property type="entry name" value="F-box-like"/>
    <property type="match status" value="1"/>
</dbReference>
<dbReference type="PROSITE" id="PS50082">
    <property type="entry name" value="WD_REPEATS_2"/>
    <property type="match status" value="3"/>
</dbReference>
<evidence type="ECO:0000313" key="7">
    <source>
        <dbReference type="Proteomes" id="UP000735302"/>
    </source>
</evidence>
<feature type="compositionally biased region" description="Basic and acidic residues" evidence="4">
    <location>
        <begin position="551"/>
        <end position="564"/>
    </location>
</feature>
<evidence type="ECO:0000313" key="6">
    <source>
        <dbReference type="EMBL" id="GFO03861.1"/>
    </source>
</evidence>
<evidence type="ECO:0000259" key="5">
    <source>
        <dbReference type="PROSITE" id="PS50181"/>
    </source>
</evidence>
<keyword evidence="2" id="KW-0677">Repeat</keyword>
<dbReference type="AlphaFoldDB" id="A0AAV4A6G3"/>
<dbReference type="Gene3D" id="1.20.1280.50">
    <property type="match status" value="1"/>
</dbReference>
<dbReference type="SMART" id="SM00320">
    <property type="entry name" value="WD40"/>
    <property type="match status" value="3"/>
</dbReference>
<feature type="region of interest" description="Disordered" evidence="4">
    <location>
        <begin position="189"/>
        <end position="211"/>
    </location>
</feature>
<feature type="region of interest" description="Disordered" evidence="4">
    <location>
        <begin position="551"/>
        <end position="583"/>
    </location>
</feature>
<evidence type="ECO:0000256" key="4">
    <source>
        <dbReference type="SAM" id="MobiDB-lite"/>
    </source>
</evidence>
<feature type="compositionally biased region" description="Acidic residues" evidence="4">
    <location>
        <begin position="713"/>
        <end position="725"/>
    </location>
</feature>
<dbReference type="Gene3D" id="2.130.10.10">
    <property type="entry name" value="YVTN repeat-like/Quinoprotein amine dehydrogenase"/>
    <property type="match status" value="1"/>
</dbReference>
<comment type="caution">
    <text evidence="6">The sequence shown here is derived from an EMBL/GenBank/DDBJ whole genome shotgun (WGS) entry which is preliminary data.</text>
</comment>
<dbReference type="PROSITE" id="PS50294">
    <property type="entry name" value="WD_REPEATS_REGION"/>
    <property type="match status" value="2"/>
</dbReference>
<feature type="compositionally biased region" description="Basic and acidic residues" evidence="4">
    <location>
        <begin position="790"/>
        <end position="806"/>
    </location>
</feature>
<feature type="domain" description="F-box" evidence="5">
    <location>
        <begin position="484"/>
        <end position="530"/>
    </location>
</feature>
<feature type="region of interest" description="Disordered" evidence="4">
    <location>
        <begin position="668"/>
        <end position="725"/>
    </location>
</feature>
<accession>A0AAV4A6G3</accession>
<gene>
    <name evidence="6" type="ORF">PoB_003036600</name>
</gene>
<proteinExistence type="predicted"/>
<feature type="region of interest" description="Disordered" evidence="4">
    <location>
        <begin position="738"/>
        <end position="806"/>
    </location>
</feature>
<feature type="repeat" description="WD" evidence="3">
    <location>
        <begin position="895"/>
        <end position="934"/>
    </location>
</feature>
<dbReference type="GO" id="GO:0030621">
    <property type="term" value="F:U4 snRNA binding"/>
    <property type="evidence" value="ECO:0007669"/>
    <property type="project" value="TreeGrafter"/>
</dbReference>
<dbReference type="SMART" id="SM00256">
    <property type="entry name" value="FBOX"/>
    <property type="match status" value="1"/>
</dbReference>
<dbReference type="InterPro" id="IPR036322">
    <property type="entry name" value="WD40_repeat_dom_sf"/>
</dbReference>
<dbReference type="GO" id="GO:0000398">
    <property type="term" value="P:mRNA splicing, via spliceosome"/>
    <property type="evidence" value="ECO:0007669"/>
    <property type="project" value="TreeGrafter"/>
</dbReference>
<reference evidence="6 7" key="1">
    <citation type="journal article" date="2021" name="Elife">
        <title>Chloroplast acquisition without the gene transfer in kleptoplastic sea slugs, Plakobranchus ocellatus.</title>
        <authorList>
            <person name="Maeda T."/>
            <person name="Takahashi S."/>
            <person name="Yoshida T."/>
            <person name="Shimamura S."/>
            <person name="Takaki Y."/>
            <person name="Nagai Y."/>
            <person name="Toyoda A."/>
            <person name="Suzuki Y."/>
            <person name="Arimoto A."/>
            <person name="Ishii H."/>
            <person name="Satoh N."/>
            <person name="Nishiyama T."/>
            <person name="Hasebe M."/>
            <person name="Maruyama T."/>
            <person name="Minagawa J."/>
            <person name="Obokata J."/>
            <person name="Shigenobu S."/>
        </authorList>
    </citation>
    <scope>NUCLEOTIDE SEQUENCE [LARGE SCALE GENOMIC DNA]</scope>
</reference>
<organism evidence="6 7">
    <name type="scientific">Plakobranchus ocellatus</name>
    <dbReference type="NCBI Taxonomy" id="259542"/>
    <lineage>
        <taxon>Eukaryota</taxon>
        <taxon>Metazoa</taxon>
        <taxon>Spiralia</taxon>
        <taxon>Lophotrochozoa</taxon>
        <taxon>Mollusca</taxon>
        <taxon>Gastropoda</taxon>
        <taxon>Heterobranchia</taxon>
        <taxon>Euthyneura</taxon>
        <taxon>Panpulmonata</taxon>
        <taxon>Sacoglossa</taxon>
        <taxon>Placobranchoidea</taxon>
        <taxon>Plakobranchidae</taxon>
        <taxon>Plakobranchus</taxon>
    </lineage>
</organism>
<feature type="repeat" description="WD" evidence="3">
    <location>
        <begin position="935"/>
        <end position="964"/>
    </location>
</feature>
<dbReference type="SUPFAM" id="SSF50978">
    <property type="entry name" value="WD40 repeat-like"/>
    <property type="match status" value="1"/>
</dbReference>
<evidence type="ECO:0000256" key="2">
    <source>
        <dbReference type="ARBA" id="ARBA00022737"/>
    </source>
</evidence>
<dbReference type="InterPro" id="IPR015943">
    <property type="entry name" value="WD40/YVTN_repeat-like_dom_sf"/>
</dbReference>
<sequence>MPSTIAPIDATRGCAVQPAKGLRYGNFEGVRNLPPVQTSDGINEQNFWEINNEQICSTVCQWMETWQPWQQRTLLCGVANRCSISQLEIFSTILEPLNHRDYKTQSLQRYPSAPFKASKPGREKKKKKQAKDSQSAKSKSSRKIPLIVTDDVGNVTDVRNISNYLKKENSNGAKSHGGVEVNNSFRAELEKSSDDNKNNYKPVDKNGEEHRETPMELSDVMMGMDQYVSILSSSILISAINEASTVSLYDKFQFSNSREASAASMGRVQIEEPDESEKKTKPKNLHVKEQDRPIVEPSLTRESTVKSITSNLKSRPLTRSSQASSTRFLGGTLEFSSDSCYKKFRREASSSSNFRHSAFASSIASTTDFFSKQKISKLGPMQHTLRTGSVQRPLHLGPLPVSLQKYYKNARWWPTEPPMGTTYHQARKQELALNFNEQLNAIWKWLSEWESYEQIAFIKRVAMMCVSSVLDALLTHIQQRLRDSRDINRLPDKLLLYVFSFLPPQDILQTAKVCRRWRFLCAMDELWMLKCLEIGEQGGVSNISELVQKARQESETARTTDRGAQRTTSSGRAVLPDTGTSAGSLSGSVLASEIGLGPGPVDWMLACSQLSGLIHALQEEKQKQEEEEASEGLLGSINSLPAAGNSRVIASIWAGIIKPTAELNTGVREKLEMRRGNTRPSRRRADNPDGAPASPPKTLDSAYGGSHSRLSDLSDDMSGEEEEEDLNQLMEEYNILKGLESVPAPQPSRTPRRSEVTRRGQLGQPETLPEESTPTITPASNTGQSRATSKRSEKKDDQKDTGLDIRTDLTQSRDILGKMVSKTSLEWETPETYNDYMRITLFAGELKAVKRMRKLQGHVNCINCLHFDKRRLVTCGLDRVIRLWDVRSGRALHKFYGHKGGIRCVQFDNDIMATGSWDCLILIWSMRQFTNVHTLQGHTDSITCLEFNGDFLVSGSDDRSVRLWRRPTFLCMLTIWFEAPVMSLVIVDHNFVVSTSDL</sequence>
<dbReference type="GO" id="GO:0017070">
    <property type="term" value="F:U6 snRNA binding"/>
    <property type="evidence" value="ECO:0007669"/>
    <property type="project" value="TreeGrafter"/>
</dbReference>
<dbReference type="InterPro" id="IPR036047">
    <property type="entry name" value="F-box-like_dom_sf"/>
</dbReference>
<keyword evidence="7" id="KW-1185">Reference proteome</keyword>